<proteinExistence type="predicted"/>
<accession>A0A212K936</accession>
<sequence length="394" mass="42535">MQPEFVTPESLLLDTAERLGRVRAGRVAVRVRLSRLSAAFRDPAYGRVAARMFDGLVAQYRCRVFVLSDGDIVATGKDMPFGDVDAVIYKLRMLFEGDPLVHQDPYGPGDRFCSWYDLEVDYDAFLAMAAEAVSRGHARRPPPPPALSPAEAERVVGLLTDETVAPFVTAQAAVAIGPDKSARLAFQEIFVSVSELAPRVAPGRDLTRDRWLFQYLCDALDAHLLAGIRGLTLFGRELPVNLNLGIATVLSPVFETFLARFPQAQVTVEFQTIDAFADLPGFRRACGLLHDAGHRAMLDGLTPLGLWMLADADLPVDGFKLIWTDDVAAARPGTDRDPVAAVRALGADRVVLGRCGALAAIDWGLRQGIATFQGHFVDATLIGRAAEPAAAGGA</sequence>
<evidence type="ECO:0000313" key="1">
    <source>
        <dbReference type="EMBL" id="SBW08118.1"/>
    </source>
</evidence>
<name>A0A212K936_9PROT</name>
<organism evidence="1">
    <name type="scientific">uncultured Alphaproteobacteria bacterium</name>
    <dbReference type="NCBI Taxonomy" id="91750"/>
    <lineage>
        <taxon>Bacteria</taxon>
        <taxon>Pseudomonadati</taxon>
        <taxon>Pseudomonadota</taxon>
        <taxon>Alphaproteobacteria</taxon>
        <taxon>environmental samples</taxon>
    </lineage>
</organism>
<dbReference type="EMBL" id="FLUO01000001">
    <property type="protein sequence ID" value="SBW08118.1"/>
    <property type="molecule type" value="Genomic_DNA"/>
</dbReference>
<reference evidence="1" key="1">
    <citation type="submission" date="2016-04" db="EMBL/GenBank/DDBJ databases">
        <authorList>
            <person name="Evans L.H."/>
            <person name="Alamgir A."/>
            <person name="Owens N."/>
            <person name="Weber N.D."/>
            <person name="Virtaneva K."/>
            <person name="Barbian K."/>
            <person name="Babar A."/>
            <person name="Rosenke K."/>
        </authorList>
    </citation>
    <scope>NUCLEOTIDE SEQUENCE</scope>
    <source>
        <strain evidence="1">86</strain>
    </source>
</reference>
<evidence type="ECO:0008006" key="2">
    <source>
        <dbReference type="Google" id="ProtNLM"/>
    </source>
</evidence>
<gene>
    <name evidence="1" type="ORF">KL86APRO_12341</name>
</gene>
<protein>
    <recommendedName>
        <fullName evidence="2">EAL domain-containing protein</fullName>
    </recommendedName>
</protein>
<dbReference type="AlphaFoldDB" id="A0A212K936"/>